<dbReference type="InterPro" id="IPR013320">
    <property type="entry name" value="ConA-like_dom_sf"/>
</dbReference>
<feature type="disulfide bond" evidence="5">
    <location>
        <begin position="1008"/>
        <end position="1023"/>
    </location>
</feature>
<dbReference type="FunFam" id="4.10.400.10:FF:000142">
    <property type="entry name" value="MAM and LDL receptor class A domain-containing 1"/>
    <property type="match status" value="1"/>
</dbReference>
<dbReference type="FunFam" id="4.10.400.10:FF:000186">
    <property type="entry name" value="MAM and LDL-receptor class A domain-containing protein 1"/>
    <property type="match status" value="1"/>
</dbReference>
<dbReference type="FunFam" id="4.10.400.10:FF:000135">
    <property type="entry name" value="LDL receptor protein 1, isoform G"/>
    <property type="match status" value="1"/>
</dbReference>
<dbReference type="SUPFAM" id="SSF57424">
    <property type="entry name" value="LDL receptor-like module"/>
    <property type="match status" value="7"/>
</dbReference>
<evidence type="ECO:0000256" key="1">
    <source>
        <dbReference type="ARBA" id="ARBA00004370"/>
    </source>
</evidence>
<dbReference type="SMART" id="SM00192">
    <property type="entry name" value="LDLa"/>
    <property type="match status" value="7"/>
</dbReference>
<dbReference type="InterPro" id="IPR000998">
    <property type="entry name" value="MAM_dom"/>
</dbReference>
<keyword evidence="7" id="KW-1133">Transmembrane helix</keyword>
<name>A0A2J8J2N7_PANTR</name>
<dbReference type="Pfam" id="PF00629">
    <property type="entry name" value="MAM"/>
    <property type="match status" value="4"/>
</dbReference>
<dbReference type="FunFam" id="2.60.120.200:FF:000477">
    <property type="entry name" value="MAM and LDL-receptor class A domain-containing protein 1"/>
    <property type="match status" value="1"/>
</dbReference>
<dbReference type="InterPro" id="IPR002172">
    <property type="entry name" value="LDrepeatLR_classA_rpt"/>
</dbReference>
<feature type="non-terminal residue" evidence="9">
    <location>
        <position position="1150"/>
    </location>
</feature>
<feature type="domain" description="MAM" evidence="8">
    <location>
        <begin position="61"/>
        <end position="229"/>
    </location>
</feature>
<dbReference type="InterPro" id="IPR036055">
    <property type="entry name" value="LDL_receptor-like_sf"/>
</dbReference>
<evidence type="ECO:0000256" key="6">
    <source>
        <dbReference type="SAM" id="MobiDB-lite"/>
    </source>
</evidence>
<protein>
    <submittedName>
        <fullName evidence="9">MALRD1 isoform 5</fullName>
    </submittedName>
</protein>
<evidence type="ECO:0000256" key="7">
    <source>
        <dbReference type="SAM" id="Phobius"/>
    </source>
</evidence>
<evidence type="ECO:0000313" key="9">
    <source>
        <dbReference type="EMBL" id="PNI17036.1"/>
    </source>
</evidence>
<dbReference type="Gene3D" id="4.10.400.10">
    <property type="entry name" value="Low-density Lipoprotein Receptor"/>
    <property type="match status" value="7"/>
</dbReference>
<dbReference type="GO" id="GO:0016020">
    <property type="term" value="C:membrane"/>
    <property type="evidence" value="ECO:0007669"/>
    <property type="project" value="UniProtKB-SubCell"/>
</dbReference>
<feature type="domain" description="MAM" evidence="8">
    <location>
        <begin position="492"/>
        <end position="639"/>
    </location>
</feature>
<dbReference type="AlphaFoldDB" id="A0A2J8J2N7"/>
<dbReference type="PANTHER" id="PTHR23282">
    <property type="entry name" value="APICAL ENDOSOMAL GLYCOPROTEIN PRECURSOR"/>
    <property type="match status" value="1"/>
</dbReference>
<dbReference type="InterPro" id="IPR023415">
    <property type="entry name" value="LDLR_class-A_CS"/>
</dbReference>
<accession>A0A2J8J2N7</accession>
<dbReference type="PANTHER" id="PTHR23282:SF140">
    <property type="entry name" value="MAM AND LDL-RECEPTOR CLASS A DOMAIN-CONTAINING PROTEIN 1"/>
    <property type="match status" value="1"/>
</dbReference>
<evidence type="ECO:0000256" key="3">
    <source>
        <dbReference type="ARBA" id="ARBA00023157"/>
    </source>
</evidence>
<comment type="caution">
    <text evidence="9">The sequence shown here is derived from an EMBL/GenBank/DDBJ whole genome shotgun (WGS) entry which is preliminary data.</text>
</comment>
<dbReference type="PROSITE" id="PS50060">
    <property type="entry name" value="MAM_2"/>
    <property type="match status" value="4"/>
</dbReference>
<feature type="domain" description="MAM" evidence="8">
    <location>
        <begin position="278"/>
        <end position="438"/>
    </location>
</feature>
<feature type="disulfide bond" evidence="5">
    <location>
        <begin position="734"/>
        <end position="752"/>
    </location>
</feature>
<dbReference type="InterPro" id="IPR051560">
    <property type="entry name" value="MAM_domain-containing"/>
</dbReference>
<feature type="domain" description="MAM" evidence="8">
    <location>
        <begin position="769"/>
        <end position="934"/>
    </location>
</feature>
<sequence length="1150" mass="127473">NLPADLPTPPETSVPVTLPPHNCTDNEFVCRSDGHCIEKMQKCDFKYDCPDKSDEASCVMEVCSFEKRSLCKWYQPIPVHLLQDSNTFRWGLGNGISIHHGEENHRPSVDHTQNTTDGWYLYADSSNGKFGDMADILTPIISLTGPKCTLVFWTHMNGATVGSLQVLIKKDNVTSKLWAQTGQQGAQWKRAEVFLGIRSHTQIVFRAKRGISYIGDVAVDDISFQDCSPLLSPERKCTAHEFMCANKHCIAKDKLCDFVNDCADNSDETTFICRTSRGRCDFEFDLCSWEQEKDEDFDWNLKASSIPAAGTEPAADHTLGNSSGHYIFIKSLFPRQPMRAARISSPVISKRSKNCKIIFHYHMYGNGIGALTLMQVSVTNQTKVLLNLTVEQGNFWRREELSLFGDEDFQLKFEGRVGKGQRGDIALDDIVLTENCLSLHDSVQEELAVPLPTGFCPLGYKECQNGKCYRLEQSCNFVDNCGDNTDENECGSSCTFEKGWCGWQNSQADNFDWVLGVGSHQSLRPPKDHTLGNENAILLMRRHKYPIRSVNVHTVKHVLKAQTVGNCSVSKLEARLLDFLSVPNENTFGSSDHMNWHFMYLEATPVGLRGDKAHLRSTMWRESSAACTMSFWYFISAKATGSIQILIKGQRRRRAPDPVLSGSPTIPRQGSQQLGGWRSGSARHRARAFPEPECPRGRSALLQGPPQEEPNRRSALLSVGEISEVCPEITDFLCRDKKCIASHLLCDYKPDCSDRSDEAHCAQYTSTTGSCNFETSSGNWTTACSLTQDSEDDLDWAIGSRIPAKALLPDSDHTPGSGQHFLYVNSSGSKEGSVARITTSKSFPASLGMCTVRFWFYMIDPRSMGILKVYTIEESGLNILVWSVIGNKRMGWTYGYVPLSSNSPFKVAFEADLDGNEDIFIALDDISFTPECVTGVPVPVQPSPCEADQFSCIYTLQCVPLSGKCDGHEDCIDGSDEMDCPLSPTPPLCSNMEFPCSTDECIPSLLLCDGVPDCHFNEDELICSNKSCSNGALVCASSNSCIPAHQRCDGFANCMDFQLDESSCSDTWTLLGIGLAFLMTHITVAVLGFLANRKVPIRKIERSGNCAFVSPVYGNWSNPEKTESSVYSFSNPLYGTTSGSLETLSHHLKQ</sequence>
<dbReference type="FunFam" id="2.60.120.200:FF:000206">
    <property type="entry name" value="MAM and LDL-receptor class A domain-containing protein 1"/>
    <property type="match status" value="1"/>
</dbReference>
<dbReference type="FunFam" id="2.60.120.200:FF:000191">
    <property type="entry name" value="MAM and LDL receptor class A domain-containing 1"/>
    <property type="match status" value="1"/>
</dbReference>
<feature type="disulfide bond" evidence="5">
    <location>
        <begin position="456"/>
        <end position="468"/>
    </location>
</feature>
<feature type="disulfide bond" evidence="5">
    <location>
        <begin position="244"/>
        <end position="262"/>
    </location>
</feature>
<keyword evidence="4" id="KW-0325">Glycoprotein</keyword>
<keyword evidence="3 5" id="KW-1015">Disulfide bond</keyword>
<feature type="disulfide bond" evidence="5">
    <location>
        <begin position="43"/>
        <end position="58"/>
    </location>
</feature>
<dbReference type="CDD" id="cd00112">
    <property type="entry name" value="LDLa"/>
    <property type="match status" value="7"/>
</dbReference>
<comment type="subcellular location">
    <subcellularLocation>
        <location evidence="1">Membrane</location>
    </subcellularLocation>
</comment>
<feature type="region of interest" description="Disordered" evidence="6">
    <location>
        <begin position="654"/>
        <end position="712"/>
    </location>
</feature>
<evidence type="ECO:0000256" key="2">
    <source>
        <dbReference type="ARBA" id="ARBA00023136"/>
    </source>
</evidence>
<comment type="caution">
    <text evidence="5">Lacks conserved residue(s) required for the propagation of feature annotation.</text>
</comment>
<feature type="non-terminal residue" evidence="9">
    <location>
        <position position="1"/>
    </location>
</feature>
<dbReference type="FunFam" id="2.60.120.200:FF:000205">
    <property type="entry name" value="MAM and LDL receptor class A domain-containing 1"/>
    <property type="match status" value="1"/>
</dbReference>
<dbReference type="Pfam" id="PF00057">
    <property type="entry name" value="Ldl_recept_a"/>
    <property type="match status" value="5"/>
</dbReference>
<dbReference type="PRINTS" id="PR00261">
    <property type="entry name" value="LDLRECEPTOR"/>
</dbReference>
<keyword evidence="2 7" id="KW-0472">Membrane</keyword>
<dbReference type="Proteomes" id="UP000236370">
    <property type="component" value="Unassembled WGS sequence"/>
</dbReference>
<dbReference type="PRINTS" id="PR00020">
    <property type="entry name" value="MAMDOMAIN"/>
</dbReference>
<dbReference type="PROSITE" id="PS50068">
    <property type="entry name" value="LDLRA_2"/>
    <property type="match status" value="7"/>
</dbReference>
<feature type="compositionally biased region" description="Polar residues" evidence="6">
    <location>
        <begin position="662"/>
        <end position="674"/>
    </location>
</feature>
<dbReference type="Gene3D" id="2.60.120.200">
    <property type="match status" value="5"/>
</dbReference>
<dbReference type="EMBL" id="NBAG03000533">
    <property type="protein sequence ID" value="PNI17036.1"/>
    <property type="molecule type" value="Genomic_DNA"/>
</dbReference>
<dbReference type="CDD" id="cd06263">
    <property type="entry name" value="MAM"/>
    <property type="match status" value="3"/>
</dbReference>
<keyword evidence="7" id="KW-0812">Transmembrane</keyword>
<feature type="disulfide bond" evidence="5">
    <location>
        <begin position="463"/>
        <end position="481"/>
    </location>
</feature>
<gene>
    <name evidence="9" type="ORF">CK820_G0051235</name>
</gene>
<feature type="disulfide bond" evidence="5">
    <location>
        <begin position="965"/>
        <end position="980"/>
    </location>
</feature>
<feature type="disulfide bond" evidence="5">
    <location>
        <begin position="475"/>
        <end position="490"/>
    </location>
</feature>
<feature type="disulfide bond" evidence="5">
    <location>
        <begin position="237"/>
        <end position="249"/>
    </location>
</feature>
<evidence type="ECO:0000313" key="10">
    <source>
        <dbReference type="Proteomes" id="UP000236370"/>
    </source>
</evidence>
<dbReference type="SUPFAM" id="SSF49899">
    <property type="entry name" value="Concanavalin A-like lectins/glucanases"/>
    <property type="match status" value="5"/>
</dbReference>
<dbReference type="SMART" id="SM00137">
    <property type="entry name" value="MAM"/>
    <property type="match status" value="3"/>
</dbReference>
<feature type="disulfide bond" evidence="5">
    <location>
        <begin position="996"/>
        <end position="1014"/>
    </location>
</feature>
<dbReference type="FunFam" id="4.10.400.10:FF:000182">
    <property type="entry name" value="MAM and LDL-receptor class A domain-containing protein 1"/>
    <property type="match status" value="1"/>
</dbReference>
<dbReference type="PROSITE" id="PS01209">
    <property type="entry name" value="LDLRA_1"/>
    <property type="match status" value="5"/>
</dbReference>
<evidence type="ECO:0000256" key="5">
    <source>
        <dbReference type="PROSITE-ProRule" id="PRU00124"/>
    </source>
</evidence>
<evidence type="ECO:0000256" key="4">
    <source>
        <dbReference type="ARBA" id="ARBA00023180"/>
    </source>
</evidence>
<organism evidence="9 10">
    <name type="scientific">Pan troglodytes</name>
    <name type="common">Chimpanzee</name>
    <dbReference type="NCBI Taxonomy" id="9598"/>
    <lineage>
        <taxon>Eukaryota</taxon>
        <taxon>Metazoa</taxon>
        <taxon>Chordata</taxon>
        <taxon>Craniata</taxon>
        <taxon>Vertebrata</taxon>
        <taxon>Euteleostomi</taxon>
        <taxon>Mammalia</taxon>
        <taxon>Eutheria</taxon>
        <taxon>Euarchontoglires</taxon>
        <taxon>Primates</taxon>
        <taxon>Haplorrhini</taxon>
        <taxon>Catarrhini</taxon>
        <taxon>Hominidae</taxon>
        <taxon>Pan</taxon>
    </lineage>
</organism>
<dbReference type="FunFam" id="4.10.400.10:FF:000067">
    <property type="entry name" value="Serine peptidase inhibitor, Kunitz type 1"/>
    <property type="match status" value="1"/>
</dbReference>
<feature type="disulfide bond" evidence="5">
    <location>
        <begin position="989"/>
        <end position="1001"/>
    </location>
</feature>
<feature type="disulfide bond" evidence="5">
    <location>
        <begin position="746"/>
        <end position="761"/>
    </location>
</feature>
<reference evidence="9 10" key="1">
    <citation type="submission" date="2017-12" db="EMBL/GenBank/DDBJ databases">
        <title>High-resolution comparative analysis of great ape genomes.</title>
        <authorList>
            <person name="Pollen A."/>
            <person name="Hastie A."/>
            <person name="Hormozdiari F."/>
            <person name="Dougherty M."/>
            <person name="Liu R."/>
            <person name="Chaisson M."/>
            <person name="Hoppe E."/>
            <person name="Hill C."/>
            <person name="Pang A."/>
            <person name="Hillier L."/>
            <person name="Baker C."/>
            <person name="Armstrong J."/>
            <person name="Shendure J."/>
            <person name="Paten B."/>
            <person name="Wilson R."/>
            <person name="Chao H."/>
            <person name="Schneider V."/>
            <person name="Ventura M."/>
            <person name="Kronenberg Z."/>
            <person name="Murali S."/>
            <person name="Gordon D."/>
            <person name="Cantsilieris S."/>
            <person name="Munson K."/>
            <person name="Nelson B."/>
            <person name="Raja A."/>
            <person name="Underwood J."/>
            <person name="Diekhans M."/>
            <person name="Fiddes I."/>
            <person name="Haussler D."/>
            <person name="Eichler E."/>
        </authorList>
    </citation>
    <scope>NUCLEOTIDE SEQUENCE [LARGE SCALE GENOMIC DNA]</scope>
    <source>
        <strain evidence="9">Yerkes chimp pedigree #C0471</strain>
    </source>
</reference>
<proteinExistence type="predicted"/>
<feature type="transmembrane region" description="Helical" evidence="7">
    <location>
        <begin position="1068"/>
        <end position="1090"/>
    </location>
</feature>
<evidence type="ECO:0000259" key="8">
    <source>
        <dbReference type="PROSITE" id="PS50060"/>
    </source>
</evidence>